<protein>
    <submittedName>
        <fullName evidence="2">Uncharacterized protein</fullName>
    </submittedName>
</protein>
<name>A0A9X0CP81_9CNID</name>
<dbReference type="OrthoDB" id="5987934at2759"/>
<evidence type="ECO:0000313" key="3">
    <source>
        <dbReference type="Proteomes" id="UP001163046"/>
    </source>
</evidence>
<keyword evidence="3" id="KW-1185">Reference proteome</keyword>
<proteinExistence type="predicted"/>
<dbReference type="Proteomes" id="UP001163046">
    <property type="component" value="Unassembled WGS sequence"/>
</dbReference>
<feature type="region of interest" description="Disordered" evidence="1">
    <location>
        <begin position="106"/>
        <end position="182"/>
    </location>
</feature>
<gene>
    <name evidence="2" type="ORF">OS493_028626</name>
</gene>
<comment type="caution">
    <text evidence="2">The sequence shown here is derived from an EMBL/GenBank/DDBJ whole genome shotgun (WGS) entry which is preliminary data.</text>
</comment>
<feature type="compositionally biased region" description="Basic and acidic residues" evidence="1">
    <location>
        <begin position="155"/>
        <end position="176"/>
    </location>
</feature>
<feature type="compositionally biased region" description="Basic and acidic residues" evidence="1">
    <location>
        <begin position="106"/>
        <end position="118"/>
    </location>
</feature>
<reference evidence="2" key="1">
    <citation type="submission" date="2023-01" db="EMBL/GenBank/DDBJ databases">
        <title>Genome assembly of the deep-sea coral Lophelia pertusa.</title>
        <authorList>
            <person name="Herrera S."/>
            <person name="Cordes E."/>
        </authorList>
    </citation>
    <scope>NUCLEOTIDE SEQUENCE</scope>
    <source>
        <strain evidence="2">USNM1676648</strain>
        <tissue evidence="2">Polyp</tissue>
    </source>
</reference>
<dbReference type="AlphaFoldDB" id="A0A9X0CP81"/>
<dbReference type="EMBL" id="MU826853">
    <property type="protein sequence ID" value="KAJ7371007.1"/>
    <property type="molecule type" value="Genomic_DNA"/>
</dbReference>
<evidence type="ECO:0000313" key="2">
    <source>
        <dbReference type="EMBL" id="KAJ7371007.1"/>
    </source>
</evidence>
<accession>A0A9X0CP81</accession>
<feature type="compositionally biased region" description="Basic and acidic residues" evidence="1">
    <location>
        <begin position="35"/>
        <end position="57"/>
    </location>
</feature>
<sequence>MPASQQELDELDLKLRSLRTQLRKAEENSNQLAKQKRELEEKTKKNTNDINRLRTEVKKTEDENNLLIKEGKKSAPQRTVKGNFVNVVRKAQAAAWEEKFMAMKAKQKESNKMSEELMSKMNRVKRTDSPLLSGLKKDKKKEEGREGGRPSLGKEPAEEGRQGRRQEEGRREEARLVRPGGS</sequence>
<organism evidence="2 3">
    <name type="scientific">Desmophyllum pertusum</name>
    <dbReference type="NCBI Taxonomy" id="174260"/>
    <lineage>
        <taxon>Eukaryota</taxon>
        <taxon>Metazoa</taxon>
        <taxon>Cnidaria</taxon>
        <taxon>Anthozoa</taxon>
        <taxon>Hexacorallia</taxon>
        <taxon>Scleractinia</taxon>
        <taxon>Caryophylliina</taxon>
        <taxon>Caryophylliidae</taxon>
        <taxon>Desmophyllum</taxon>
    </lineage>
</organism>
<feature type="region of interest" description="Disordered" evidence="1">
    <location>
        <begin position="22"/>
        <end position="57"/>
    </location>
</feature>
<evidence type="ECO:0000256" key="1">
    <source>
        <dbReference type="SAM" id="MobiDB-lite"/>
    </source>
</evidence>